<dbReference type="Proteomes" id="UP000467841">
    <property type="component" value="Unassembled WGS sequence"/>
</dbReference>
<organism evidence="1 2">
    <name type="scientific">Microthlaspi erraticum</name>
    <dbReference type="NCBI Taxonomy" id="1685480"/>
    <lineage>
        <taxon>Eukaryota</taxon>
        <taxon>Viridiplantae</taxon>
        <taxon>Streptophyta</taxon>
        <taxon>Embryophyta</taxon>
        <taxon>Tracheophyta</taxon>
        <taxon>Spermatophyta</taxon>
        <taxon>Magnoliopsida</taxon>
        <taxon>eudicotyledons</taxon>
        <taxon>Gunneridae</taxon>
        <taxon>Pentapetalae</taxon>
        <taxon>rosids</taxon>
        <taxon>malvids</taxon>
        <taxon>Brassicales</taxon>
        <taxon>Brassicaceae</taxon>
        <taxon>Coluteocarpeae</taxon>
        <taxon>Microthlaspi</taxon>
    </lineage>
</organism>
<gene>
    <name evidence="1" type="ORF">MERR_LOCUS7458</name>
</gene>
<keyword evidence="2" id="KW-1185">Reference proteome</keyword>
<proteinExistence type="predicted"/>
<dbReference type="EMBL" id="CACVBM020000532">
    <property type="protein sequence ID" value="CAA7020223.1"/>
    <property type="molecule type" value="Genomic_DNA"/>
</dbReference>
<comment type="caution">
    <text evidence="1">The sequence shown here is derived from an EMBL/GenBank/DDBJ whole genome shotgun (WGS) entry which is preliminary data.</text>
</comment>
<protein>
    <submittedName>
        <fullName evidence="1">Uncharacterized protein</fullName>
    </submittedName>
</protein>
<sequence>MEENQEQEEVFYIKRGSFPSRPKQNIHPRLDECYLRFNNWRPPWGWKRFSLFISKISRFSRASNNGELKREYAYREPIPFRRKLKGPVHLAAKINLAAKIRLAAKIYFAVTIPSTKEGRKPSSVCITPLKEIFLE</sequence>
<reference evidence="1" key="1">
    <citation type="submission" date="2020-01" db="EMBL/GenBank/DDBJ databases">
        <authorList>
            <person name="Mishra B."/>
        </authorList>
    </citation>
    <scope>NUCLEOTIDE SEQUENCE [LARGE SCALE GENOMIC DNA]</scope>
</reference>
<evidence type="ECO:0000313" key="1">
    <source>
        <dbReference type="EMBL" id="CAA7020223.1"/>
    </source>
</evidence>
<evidence type="ECO:0000313" key="2">
    <source>
        <dbReference type="Proteomes" id="UP000467841"/>
    </source>
</evidence>
<dbReference type="AlphaFoldDB" id="A0A6D2I240"/>
<accession>A0A6D2I240</accession>
<name>A0A6D2I240_9BRAS</name>